<proteinExistence type="inferred from homology"/>
<dbReference type="Gene3D" id="3.10.20.30">
    <property type="match status" value="1"/>
</dbReference>
<dbReference type="InterPro" id="IPR037165">
    <property type="entry name" value="AldOxase/xan_DH_Mopterin-bd_sf"/>
</dbReference>
<feature type="domain" description="2Fe-2S ferredoxin-type" evidence="5">
    <location>
        <begin position="3"/>
        <end position="77"/>
    </location>
</feature>
<dbReference type="EMBL" id="MDCO01000012">
    <property type="protein sequence ID" value="OEJ13447.1"/>
    <property type="molecule type" value="Genomic_DNA"/>
</dbReference>
<dbReference type="CDD" id="cd00207">
    <property type="entry name" value="fer2"/>
    <property type="match status" value="1"/>
</dbReference>
<evidence type="ECO:0000313" key="7">
    <source>
        <dbReference type="Proteomes" id="UP000095247"/>
    </source>
</evidence>
<dbReference type="PANTHER" id="PTHR11908:SF157">
    <property type="entry name" value="XANTHINE DEHYDROGENASE SUBUNIT D-RELATED"/>
    <property type="match status" value="1"/>
</dbReference>
<dbReference type="GO" id="GO:0005506">
    <property type="term" value="F:iron ion binding"/>
    <property type="evidence" value="ECO:0007669"/>
    <property type="project" value="InterPro"/>
</dbReference>
<sequence>MGENVKIIINGKEMSFDSDRKLMDVLRNDCKCKSVKDGCSEGACGTCTVLIDGKPTKACIQTIGRLQGKSVQTIEGFTQREKDVYSYAFAVAGAVQCGFCIPGMVISAKGLIDKNNNPTRLEIVAAIKNNICRCTGYKKIIDAIELAAKMIRENIDVKDYKGKVKLGDRNIARVDAKEKALGTGEYCDDVEIEGMLYGVAVRTKYPRAKILKIDISEAKALKGVVDVITAKDLPGAKKIGHIFHDWDVLIGEGEITRFIADGLALIVAEDEGTAKKARDLVKVEYEELPLVRNPEEAMKADAPLVHEERESNLLTHERLVKGNADEVIAKSKYKVTRHYELPWTEHAFMEAEVAIAMPFNEDGIFIYSSDQSVYDTKREVSMALGIEPDKVVVENKYVGGGFGGKEDMSVQHYAAIMAYRTKRPVKFKLTRQESINWHPKRHPMSIDMTTACDENGILTAMKATLITDAGAYASLSGPVLQRACTHAAGPYNYQVIDIDGKSFYTNNPPTGPFRGFGVPQSCFATEMNINLLAEMCGLDPWEIRYRNAIRPGQVLPNYQIADDATGLVETLEAVKDIYYNNKNVGIACALKNSGVGVGLPDTGRVRLVVEDGKVHVYSAASCIGQGIATVLYQIAGETLDLNDDEIIVHQPNTATSPDSGTTSGSRQTLITGEACKRACEELKKEMETGKTLKDLEGKEYYGEWLTITDKMGVDKPHPVSHVAYSYATQVCLLNDDGTIQKIVAAHDIGKAINPIALEGQIEGGVVMSLGYALTEKFPLENCVPKVKFGTLGLFRADKTPDVESIIIEKPGVPYGYGATGIGEISSIPTAPAVALAYYKFNGEFQTELPLKNTPYSK</sequence>
<dbReference type="PANTHER" id="PTHR11908">
    <property type="entry name" value="XANTHINE DEHYDROGENASE"/>
    <property type="match status" value="1"/>
</dbReference>
<reference evidence="6 7" key="1">
    <citation type="submission" date="2016-08" db="EMBL/GenBank/DDBJ databases">
        <title>Characterization and recognition of Brachyspira hampsonii sp. nov., a novel intestinal spirochete that is pathogenic to pigs.</title>
        <authorList>
            <person name="Mirajkar N."/>
            <person name="La T."/>
            <person name="Phillips N."/>
            <person name="Hampson D."/>
            <person name="Gebhart C."/>
        </authorList>
    </citation>
    <scope>NUCLEOTIDE SEQUENCE [LARGE SCALE GENOMIC DNA]</scope>
    <source>
        <strain evidence="6 7">P280/1</strain>
    </source>
</reference>
<dbReference type="SUPFAM" id="SSF54292">
    <property type="entry name" value="2Fe-2S ferredoxin-like"/>
    <property type="match status" value="1"/>
</dbReference>
<keyword evidence="3" id="KW-0560">Oxidoreductase</keyword>
<dbReference type="AlphaFoldDB" id="A0A1E5NBJ4"/>
<dbReference type="SMART" id="SM01008">
    <property type="entry name" value="Ald_Xan_dh_C"/>
    <property type="match status" value="1"/>
</dbReference>
<dbReference type="InterPro" id="IPR046867">
    <property type="entry name" value="AldOxase/xan_DH_MoCoBD2"/>
</dbReference>
<dbReference type="Pfam" id="PF00111">
    <property type="entry name" value="Fer2"/>
    <property type="match status" value="1"/>
</dbReference>
<dbReference type="InterPro" id="IPR002888">
    <property type="entry name" value="2Fe-2S-bd"/>
</dbReference>
<comment type="similarity">
    <text evidence="1">Belongs to the xanthine dehydrogenase family.</text>
</comment>
<dbReference type="InterPro" id="IPR016208">
    <property type="entry name" value="Ald_Oxase/xanthine_DH-like"/>
</dbReference>
<organism evidence="6 7">
    <name type="scientific">Brachyspira hampsonii</name>
    <dbReference type="NCBI Taxonomy" id="1287055"/>
    <lineage>
        <taxon>Bacteria</taxon>
        <taxon>Pseudomonadati</taxon>
        <taxon>Spirochaetota</taxon>
        <taxon>Spirochaetia</taxon>
        <taxon>Brachyspirales</taxon>
        <taxon>Brachyspiraceae</taxon>
        <taxon>Brachyspira</taxon>
    </lineage>
</organism>
<dbReference type="SUPFAM" id="SSF47741">
    <property type="entry name" value="CO dehydrogenase ISP C-domain like"/>
    <property type="match status" value="1"/>
</dbReference>
<accession>A0A1E5NBJ4</accession>
<dbReference type="PROSITE" id="PS51085">
    <property type="entry name" value="2FE2S_FER_2"/>
    <property type="match status" value="1"/>
</dbReference>
<evidence type="ECO:0000256" key="2">
    <source>
        <dbReference type="ARBA" id="ARBA00022723"/>
    </source>
</evidence>
<dbReference type="SUPFAM" id="SSF56003">
    <property type="entry name" value="Molybdenum cofactor-binding domain"/>
    <property type="match status" value="1"/>
</dbReference>
<protein>
    <submittedName>
        <fullName evidence="6">Selenium-dependent xanthine dehydrogenase</fullName>
    </submittedName>
</protein>
<dbReference type="InterPro" id="IPR006058">
    <property type="entry name" value="2Fe2S_fd_BS"/>
</dbReference>
<evidence type="ECO:0000256" key="1">
    <source>
        <dbReference type="ARBA" id="ARBA00006849"/>
    </source>
</evidence>
<dbReference type="InterPro" id="IPR017697">
    <property type="entry name" value="Xdh"/>
</dbReference>
<dbReference type="Pfam" id="PF20256">
    <property type="entry name" value="MoCoBD_2"/>
    <property type="match status" value="2"/>
</dbReference>
<dbReference type="PROSITE" id="PS00197">
    <property type="entry name" value="2FE2S_FER_1"/>
    <property type="match status" value="1"/>
</dbReference>
<dbReference type="InterPro" id="IPR036856">
    <property type="entry name" value="Ald_Oxase/Xan_DH_a/b_sf"/>
</dbReference>
<dbReference type="InterPro" id="IPR001041">
    <property type="entry name" value="2Fe-2S_ferredoxin-type"/>
</dbReference>
<dbReference type="InterPro" id="IPR036010">
    <property type="entry name" value="2Fe-2S_ferredoxin-like_sf"/>
</dbReference>
<dbReference type="Proteomes" id="UP000095247">
    <property type="component" value="Unassembled WGS sequence"/>
</dbReference>
<keyword evidence="4" id="KW-0408">Iron</keyword>
<evidence type="ECO:0000313" key="6">
    <source>
        <dbReference type="EMBL" id="OEJ13447.1"/>
    </source>
</evidence>
<dbReference type="Gene3D" id="3.30.365.10">
    <property type="entry name" value="Aldehyde oxidase/xanthine dehydrogenase, molybdopterin binding domain"/>
    <property type="match status" value="4"/>
</dbReference>
<dbReference type="Pfam" id="PF01799">
    <property type="entry name" value="Fer2_2"/>
    <property type="match status" value="1"/>
</dbReference>
<dbReference type="GO" id="GO:0051537">
    <property type="term" value="F:2 iron, 2 sulfur cluster binding"/>
    <property type="evidence" value="ECO:0007669"/>
    <property type="project" value="InterPro"/>
</dbReference>
<dbReference type="InterPro" id="IPR036884">
    <property type="entry name" value="2Fe-2S-bd_dom_sf"/>
</dbReference>
<comment type="caution">
    <text evidence="6">The sequence shown here is derived from an EMBL/GenBank/DDBJ whole genome shotgun (WGS) entry which is preliminary data.</text>
</comment>
<name>A0A1E5NBJ4_9SPIR</name>
<keyword evidence="2" id="KW-0479">Metal-binding</keyword>
<dbReference type="Pfam" id="PF01315">
    <property type="entry name" value="Ald_Xan_dh_C"/>
    <property type="match status" value="1"/>
</dbReference>
<dbReference type="NCBIfam" id="TIGR03311">
    <property type="entry name" value="Se_dep_XDH"/>
    <property type="match status" value="1"/>
</dbReference>
<dbReference type="InterPro" id="IPR008274">
    <property type="entry name" value="AldOxase/xan_DH_MoCoBD1"/>
</dbReference>
<dbReference type="Pfam" id="PF02738">
    <property type="entry name" value="MoCoBD_1"/>
    <property type="match status" value="1"/>
</dbReference>
<evidence type="ECO:0000259" key="5">
    <source>
        <dbReference type="PROSITE" id="PS51085"/>
    </source>
</evidence>
<dbReference type="SUPFAM" id="SSF54665">
    <property type="entry name" value="CO dehydrogenase molybdoprotein N-domain-like"/>
    <property type="match status" value="1"/>
</dbReference>
<evidence type="ECO:0000256" key="3">
    <source>
        <dbReference type="ARBA" id="ARBA00023002"/>
    </source>
</evidence>
<dbReference type="InterPro" id="IPR012675">
    <property type="entry name" value="Beta-grasp_dom_sf"/>
</dbReference>
<dbReference type="RefSeq" id="WP_069726791.1">
    <property type="nucleotide sequence ID" value="NZ_MDCO01000012.1"/>
</dbReference>
<gene>
    <name evidence="6" type="ORF">BFL38_01485</name>
</gene>
<dbReference type="GO" id="GO:0016491">
    <property type="term" value="F:oxidoreductase activity"/>
    <property type="evidence" value="ECO:0007669"/>
    <property type="project" value="UniProtKB-KW"/>
</dbReference>
<dbReference type="Gene3D" id="3.90.1170.50">
    <property type="entry name" value="Aldehyde oxidase/xanthine dehydrogenase, a/b hammerhead"/>
    <property type="match status" value="1"/>
</dbReference>
<evidence type="ECO:0000256" key="4">
    <source>
        <dbReference type="ARBA" id="ARBA00023004"/>
    </source>
</evidence>
<dbReference type="InterPro" id="IPR000674">
    <property type="entry name" value="Ald_Oxase/Xan_DH_a/b"/>
</dbReference>
<dbReference type="Gene3D" id="1.10.150.120">
    <property type="entry name" value="[2Fe-2S]-binding domain"/>
    <property type="match status" value="1"/>
</dbReference>